<name>A0A5M9MYC7_9EURO</name>
<feature type="chain" id="PRO_5024377327" description="FAD-binding FR-type domain-containing protein" evidence="4">
    <location>
        <begin position="19"/>
        <end position="542"/>
    </location>
</feature>
<evidence type="ECO:0000256" key="2">
    <source>
        <dbReference type="ARBA" id="ARBA00022448"/>
    </source>
</evidence>
<feature type="domain" description="FAD-binding FR-type" evidence="5">
    <location>
        <begin position="209"/>
        <end position="371"/>
    </location>
</feature>
<comment type="caution">
    <text evidence="6">The sequence shown here is derived from an EMBL/GenBank/DDBJ whole genome shotgun (WGS) entry which is preliminary data.</text>
</comment>
<protein>
    <recommendedName>
        <fullName evidence="5">FAD-binding FR-type domain-containing protein</fullName>
    </recommendedName>
</protein>
<dbReference type="CDD" id="cd06186">
    <property type="entry name" value="NOX_Duox_like_FAD_NADP"/>
    <property type="match status" value="1"/>
</dbReference>
<evidence type="ECO:0000313" key="6">
    <source>
        <dbReference type="EMBL" id="KAA8650966.1"/>
    </source>
</evidence>
<dbReference type="PANTHER" id="PTHR32361:SF9">
    <property type="entry name" value="FERRIC REDUCTASE TRANSMEMBRANE COMPONENT 3-RELATED"/>
    <property type="match status" value="1"/>
</dbReference>
<dbReference type="Pfam" id="PF08030">
    <property type="entry name" value="NAD_binding_6"/>
    <property type="match status" value="1"/>
</dbReference>
<dbReference type="VEuPathDB" id="FungiDB:EYZ11_003180"/>
<organism evidence="6 7">
    <name type="scientific">Aspergillus tanneri</name>
    <dbReference type="NCBI Taxonomy" id="1220188"/>
    <lineage>
        <taxon>Eukaryota</taxon>
        <taxon>Fungi</taxon>
        <taxon>Dikarya</taxon>
        <taxon>Ascomycota</taxon>
        <taxon>Pezizomycotina</taxon>
        <taxon>Eurotiomycetes</taxon>
        <taxon>Eurotiomycetidae</taxon>
        <taxon>Eurotiales</taxon>
        <taxon>Aspergillaceae</taxon>
        <taxon>Aspergillus</taxon>
        <taxon>Aspergillus subgen. Circumdati</taxon>
    </lineage>
</organism>
<dbReference type="GO" id="GO:0000293">
    <property type="term" value="F:ferric-chelate reductase activity"/>
    <property type="evidence" value="ECO:0007669"/>
    <property type="project" value="TreeGrafter"/>
</dbReference>
<dbReference type="GO" id="GO:0006879">
    <property type="term" value="P:intracellular iron ion homeostasis"/>
    <property type="evidence" value="ECO:0007669"/>
    <property type="project" value="TreeGrafter"/>
</dbReference>
<comment type="similarity">
    <text evidence="1">Belongs to the ferric reductase (FRE) family.</text>
</comment>
<dbReference type="GO" id="GO:0006826">
    <property type="term" value="P:iron ion transport"/>
    <property type="evidence" value="ECO:0007669"/>
    <property type="project" value="TreeGrafter"/>
</dbReference>
<feature type="signal peptide" evidence="4">
    <location>
        <begin position="1"/>
        <end position="18"/>
    </location>
</feature>
<evidence type="ECO:0000256" key="3">
    <source>
        <dbReference type="ARBA" id="ARBA00023002"/>
    </source>
</evidence>
<dbReference type="OrthoDB" id="167398at2759"/>
<dbReference type="InterPro" id="IPR013121">
    <property type="entry name" value="Fe_red_NAD-bd_6"/>
</dbReference>
<dbReference type="PROSITE" id="PS51384">
    <property type="entry name" value="FAD_FR"/>
    <property type="match status" value="1"/>
</dbReference>
<dbReference type="PANTHER" id="PTHR32361">
    <property type="entry name" value="FERRIC/CUPRIC REDUCTASE TRANSMEMBRANE COMPONENT"/>
    <property type="match status" value="1"/>
</dbReference>
<keyword evidence="2" id="KW-0813">Transport</keyword>
<proteinExistence type="inferred from homology"/>
<dbReference type="GO" id="GO:0005886">
    <property type="term" value="C:plasma membrane"/>
    <property type="evidence" value="ECO:0007669"/>
    <property type="project" value="TreeGrafter"/>
</dbReference>
<dbReference type="InterPro" id="IPR017927">
    <property type="entry name" value="FAD-bd_FR_type"/>
</dbReference>
<evidence type="ECO:0000256" key="1">
    <source>
        <dbReference type="ARBA" id="ARBA00006278"/>
    </source>
</evidence>
<keyword evidence="3" id="KW-0560">Oxidoreductase</keyword>
<gene>
    <name evidence="6" type="ORF">ATNIH1004_003657</name>
</gene>
<dbReference type="SUPFAM" id="SSF52343">
    <property type="entry name" value="Ferredoxin reductase-like, C-terminal NADP-linked domain"/>
    <property type="match status" value="1"/>
</dbReference>
<keyword evidence="4" id="KW-0732">Signal</keyword>
<dbReference type="InterPro" id="IPR039261">
    <property type="entry name" value="FNR_nucleotide-bd"/>
</dbReference>
<dbReference type="InterPro" id="IPR051410">
    <property type="entry name" value="Ferric/Cupric_Reductase"/>
</dbReference>
<dbReference type="GO" id="GO:0015677">
    <property type="term" value="P:copper ion import"/>
    <property type="evidence" value="ECO:0007669"/>
    <property type="project" value="TreeGrafter"/>
</dbReference>
<dbReference type="EMBL" id="QUQM01000001">
    <property type="protein sequence ID" value="KAA8650966.1"/>
    <property type="molecule type" value="Genomic_DNA"/>
</dbReference>
<dbReference type="Proteomes" id="UP000324241">
    <property type="component" value="Unassembled WGS sequence"/>
</dbReference>
<evidence type="ECO:0000259" key="5">
    <source>
        <dbReference type="PROSITE" id="PS51384"/>
    </source>
</evidence>
<dbReference type="GeneID" id="54326359"/>
<dbReference type="AlphaFoldDB" id="A0A5M9MYC7"/>
<evidence type="ECO:0000256" key="4">
    <source>
        <dbReference type="SAM" id="SignalP"/>
    </source>
</evidence>
<reference evidence="6 7" key="1">
    <citation type="submission" date="2019-08" db="EMBL/GenBank/DDBJ databases">
        <title>The genome sequence of a newly discovered highly antifungal drug resistant Aspergillus species, Aspergillus tanneri NIH 1004.</title>
        <authorList>
            <person name="Mounaud S."/>
            <person name="Singh I."/>
            <person name="Joardar V."/>
            <person name="Pakala S."/>
            <person name="Pakala S."/>
            <person name="Venepally P."/>
            <person name="Chung J.K."/>
            <person name="Losada L."/>
            <person name="Nierman W.C."/>
        </authorList>
    </citation>
    <scope>NUCLEOTIDE SEQUENCE [LARGE SCALE GENOMIC DNA]</scope>
    <source>
        <strain evidence="6 7">NIH1004</strain>
    </source>
</reference>
<sequence length="542" mass="61462">MRTLYWLVLQLNTGLVLSGIIPPNERCVKAIYTAYTYITFGGSSAVGVWETRCQNPLKVTSIYAASQVYCRPSERAPGLSQLATLCQQAGQLELIPQEQLAKNLTNDAITHMRVVDYQELPSTLHVDSPVLLSSSHFDRTYRTIDTWEYETWTHFAYGFAGYRVFSDNIYHTIIFEEHEYWLYLWPVIGVWGVDRVLRLIRLISCNLHVRFHSGKGIQYTRSLATYDEKADVIRLEMMPASSFICPTAGQFYYLYQPFRFTGWESHPFTLGYWSSETESSPSFLSLIRGSKDHQSIDVTQVPLLSDASSSELQSIEGCSQDSTPPQLRLIFWIRPYDGWTRSLRQQCKQCPDGALSTTILLEGPYGEQFPLWKYESVLFVAGGTGIAAILPYIQDHVDRSAAPGEPTTHIQDIQLVWTTRQLDFVRQIASVELSPALSRYDFHASFYITSTGNNSDSVDAANPYSPMQNNRIPDKDFEMHRGRPDLQSCILAHAHEAQLRNCSAVVLVCGPPTMADEARSAVHLAMLQGYQGIRYVEESFSW</sequence>
<dbReference type="RefSeq" id="XP_033430327.1">
    <property type="nucleotide sequence ID" value="XM_033568332.1"/>
</dbReference>
<evidence type="ECO:0000313" key="7">
    <source>
        <dbReference type="Proteomes" id="UP000324241"/>
    </source>
</evidence>
<accession>A0A5M9MYC7</accession>
<dbReference type="Gene3D" id="3.40.50.80">
    <property type="entry name" value="Nucleotide-binding domain of ferredoxin-NADP reductase (FNR) module"/>
    <property type="match status" value="1"/>
</dbReference>